<evidence type="ECO:0000313" key="2">
    <source>
        <dbReference type="Proteomes" id="UP001162480"/>
    </source>
</evidence>
<proteinExistence type="predicted"/>
<accession>A0AA36BHB3</accession>
<keyword evidence="2" id="KW-1185">Reference proteome</keyword>
<dbReference type="Proteomes" id="UP001162480">
    <property type="component" value="Chromosome 15"/>
</dbReference>
<reference evidence="1" key="1">
    <citation type="submission" date="2023-08" db="EMBL/GenBank/DDBJ databases">
        <authorList>
            <person name="Alioto T."/>
            <person name="Alioto T."/>
            <person name="Gomez Garrido J."/>
        </authorList>
    </citation>
    <scope>NUCLEOTIDE SEQUENCE</scope>
</reference>
<gene>
    <name evidence="1" type="ORF">OCTVUL_1B018331</name>
</gene>
<name>A0AA36BHB3_OCTVU</name>
<organism evidence="1 2">
    <name type="scientific">Octopus vulgaris</name>
    <name type="common">Common octopus</name>
    <dbReference type="NCBI Taxonomy" id="6645"/>
    <lineage>
        <taxon>Eukaryota</taxon>
        <taxon>Metazoa</taxon>
        <taxon>Spiralia</taxon>
        <taxon>Lophotrochozoa</taxon>
        <taxon>Mollusca</taxon>
        <taxon>Cephalopoda</taxon>
        <taxon>Coleoidea</taxon>
        <taxon>Octopodiformes</taxon>
        <taxon>Octopoda</taxon>
        <taxon>Incirrata</taxon>
        <taxon>Octopodidae</taxon>
        <taxon>Octopus</taxon>
    </lineage>
</organism>
<dbReference type="AlphaFoldDB" id="A0AA36BHB3"/>
<dbReference type="EMBL" id="OX597828">
    <property type="protein sequence ID" value="CAI9734068.1"/>
    <property type="molecule type" value="Genomic_DNA"/>
</dbReference>
<sequence>MEANRLYSQQQKSSEGNGLEFEQLKYNSKATAKVDSLIYKIWRVTYEGYWTLNPRSSFRNLDSQYFILTPDSPKDYCRQIIHEKSDIGSIHFHTYNDTM</sequence>
<protein>
    <submittedName>
        <fullName evidence="1">Uncharacterized protein</fullName>
    </submittedName>
</protein>
<evidence type="ECO:0000313" key="1">
    <source>
        <dbReference type="EMBL" id="CAI9734068.1"/>
    </source>
</evidence>